<dbReference type="EMBL" id="JAZDWU010000006">
    <property type="protein sequence ID" value="KAL0000256.1"/>
    <property type="molecule type" value="Genomic_DNA"/>
</dbReference>
<protein>
    <recommendedName>
        <fullName evidence="2">RING-type E3 ubiquitin transferase</fullName>
        <ecNumber evidence="2">2.3.2.27</ecNumber>
    </recommendedName>
</protein>
<evidence type="ECO:0000313" key="10">
    <source>
        <dbReference type="Proteomes" id="UP001459277"/>
    </source>
</evidence>
<dbReference type="GO" id="GO:0008270">
    <property type="term" value="F:zinc ion binding"/>
    <property type="evidence" value="ECO:0007669"/>
    <property type="project" value="UniProtKB-KW"/>
</dbReference>
<accession>A0AAW2CTC5</accession>
<feature type="compositionally biased region" description="Acidic residues" evidence="7">
    <location>
        <begin position="102"/>
        <end position="142"/>
    </location>
</feature>
<evidence type="ECO:0000256" key="1">
    <source>
        <dbReference type="ARBA" id="ARBA00000900"/>
    </source>
</evidence>
<dbReference type="EC" id="2.3.2.27" evidence="2"/>
<sequence length="218" mass="24768">MFSSITEAEADSKNVNAWVQQLLPPPNLQVYMPFIGLNSQGEEVAFEALVSLSSRLSDYEFHITTEESHTMTETETETTITLIETISDSADGEEQDQKQEQEYGDVDWLDYMDDEDNDDGDYNMEEEEYDDDEEEEEEEGDEEAVRPASEESIMGLEVVRIEQGSVGLAGEECAVCLDEFSIGLEARRMPCSHIYHQDCIVLWLGTSNLCPMCRYRLP</sequence>
<evidence type="ECO:0000256" key="3">
    <source>
        <dbReference type="ARBA" id="ARBA00022723"/>
    </source>
</evidence>
<evidence type="ECO:0000256" key="2">
    <source>
        <dbReference type="ARBA" id="ARBA00012483"/>
    </source>
</evidence>
<dbReference type="GO" id="GO:0016567">
    <property type="term" value="P:protein ubiquitination"/>
    <property type="evidence" value="ECO:0007669"/>
    <property type="project" value="TreeGrafter"/>
</dbReference>
<keyword evidence="3" id="KW-0479">Metal-binding</keyword>
<dbReference type="Pfam" id="PF13639">
    <property type="entry name" value="zf-RING_2"/>
    <property type="match status" value="1"/>
</dbReference>
<dbReference type="GO" id="GO:0005737">
    <property type="term" value="C:cytoplasm"/>
    <property type="evidence" value="ECO:0007669"/>
    <property type="project" value="TreeGrafter"/>
</dbReference>
<evidence type="ECO:0000256" key="7">
    <source>
        <dbReference type="SAM" id="MobiDB-lite"/>
    </source>
</evidence>
<evidence type="ECO:0000313" key="9">
    <source>
        <dbReference type="EMBL" id="KAL0000256.1"/>
    </source>
</evidence>
<dbReference type="Proteomes" id="UP001459277">
    <property type="component" value="Unassembled WGS sequence"/>
</dbReference>
<dbReference type="PANTHER" id="PTHR15710">
    <property type="entry name" value="E3 UBIQUITIN-PROTEIN LIGASE PRAJA"/>
    <property type="match status" value="1"/>
</dbReference>
<keyword evidence="4 6" id="KW-0863">Zinc-finger</keyword>
<dbReference type="SUPFAM" id="SSF57850">
    <property type="entry name" value="RING/U-box"/>
    <property type="match status" value="1"/>
</dbReference>
<feature type="domain" description="RING-type" evidence="8">
    <location>
        <begin position="173"/>
        <end position="214"/>
    </location>
</feature>
<gene>
    <name evidence="9" type="ORF">SO802_019858</name>
</gene>
<dbReference type="AlphaFoldDB" id="A0AAW2CTC5"/>
<dbReference type="InterPro" id="IPR013083">
    <property type="entry name" value="Znf_RING/FYVE/PHD"/>
</dbReference>
<organism evidence="9 10">
    <name type="scientific">Lithocarpus litseifolius</name>
    <dbReference type="NCBI Taxonomy" id="425828"/>
    <lineage>
        <taxon>Eukaryota</taxon>
        <taxon>Viridiplantae</taxon>
        <taxon>Streptophyta</taxon>
        <taxon>Embryophyta</taxon>
        <taxon>Tracheophyta</taxon>
        <taxon>Spermatophyta</taxon>
        <taxon>Magnoliopsida</taxon>
        <taxon>eudicotyledons</taxon>
        <taxon>Gunneridae</taxon>
        <taxon>Pentapetalae</taxon>
        <taxon>rosids</taxon>
        <taxon>fabids</taxon>
        <taxon>Fagales</taxon>
        <taxon>Fagaceae</taxon>
        <taxon>Lithocarpus</taxon>
    </lineage>
</organism>
<dbReference type="PROSITE" id="PS50089">
    <property type="entry name" value="ZF_RING_2"/>
    <property type="match status" value="1"/>
</dbReference>
<dbReference type="InterPro" id="IPR001841">
    <property type="entry name" value="Znf_RING"/>
</dbReference>
<dbReference type="PANTHER" id="PTHR15710:SF77">
    <property type="entry name" value="RING-H2 FINGER PROTEIN ATL21B"/>
    <property type="match status" value="1"/>
</dbReference>
<reference evidence="9 10" key="1">
    <citation type="submission" date="2024-01" db="EMBL/GenBank/DDBJ databases">
        <title>A telomere-to-telomere, gap-free genome of sweet tea (Lithocarpus litseifolius).</title>
        <authorList>
            <person name="Zhou J."/>
        </authorList>
    </citation>
    <scope>NUCLEOTIDE SEQUENCE [LARGE SCALE GENOMIC DNA]</scope>
    <source>
        <strain evidence="9">Zhou-2022a</strain>
        <tissue evidence="9">Leaf</tissue>
    </source>
</reference>
<dbReference type="Gene3D" id="3.30.40.10">
    <property type="entry name" value="Zinc/RING finger domain, C3HC4 (zinc finger)"/>
    <property type="match status" value="1"/>
</dbReference>
<evidence type="ECO:0000256" key="4">
    <source>
        <dbReference type="ARBA" id="ARBA00022771"/>
    </source>
</evidence>
<evidence type="ECO:0000256" key="6">
    <source>
        <dbReference type="PROSITE-ProRule" id="PRU00175"/>
    </source>
</evidence>
<comment type="caution">
    <text evidence="9">The sequence shown here is derived from an EMBL/GenBank/DDBJ whole genome shotgun (WGS) entry which is preliminary data.</text>
</comment>
<feature type="region of interest" description="Disordered" evidence="7">
    <location>
        <begin position="87"/>
        <end position="150"/>
    </location>
</feature>
<keyword evidence="10" id="KW-1185">Reference proteome</keyword>
<dbReference type="GO" id="GO:0061630">
    <property type="term" value="F:ubiquitin protein ligase activity"/>
    <property type="evidence" value="ECO:0007669"/>
    <property type="project" value="UniProtKB-EC"/>
</dbReference>
<proteinExistence type="predicted"/>
<name>A0AAW2CTC5_9ROSI</name>
<keyword evidence="5" id="KW-0862">Zinc</keyword>
<evidence type="ECO:0000259" key="8">
    <source>
        <dbReference type="PROSITE" id="PS50089"/>
    </source>
</evidence>
<evidence type="ECO:0000256" key="5">
    <source>
        <dbReference type="ARBA" id="ARBA00022833"/>
    </source>
</evidence>
<comment type="catalytic activity">
    <reaction evidence="1">
        <text>S-ubiquitinyl-[E2 ubiquitin-conjugating enzyme]-L-cysteine + [acceptor protein]-L-lysine = [E2 ubiquitin-conjugating enzyme]-L-cysteine + N(6)-ubiquitinyl-[acceptor protein]-L-lysine.</text>
        <dbReference type="EC" id="2.3.2.27"/>
    </reaction>
</comment>
<dbReference type="SMART" id="SM00184">
    <property type="entry name" value="RING"/>
    <property type="match status" value="1"/>
</dbReference>